<evidence type="ECO:0000256" key="1">
    <source>
        <dbReference type="SAM" id="SignalP"/>
    </source>
</evidence>
<protein>
    <submittedName>
        <fullName evidence="2">CSON002473 protein</fullName>
    </submittedName>
</protein>
<name>A0A336LVK2_CULSO</name>
<reference evidence="2" key="1">
    <citation type="submission" date="2018-07" db="EMBL/GenBank/DDBJ databases">
        <authorList>
            <person name="Quirk P.G."/>
            <person name="Krulwich T.A."/>
        </authorList>
    </citation>
    <scope>NUCLEOTIDE SEQUENCE</scope>
</reference>
<feature type="chain" id="PRO_5016282915" evidence="1">
    <location>
        <begin position="24"/>
        <end position="194"/>
    </location>
</feature>
<sequence>MFTTKTMFTLASTLVFFIAATSCSSTEQAAAVLQPPSPQNQDNEKFYKLNEKRSWQNLQGSWGKKRSGTLEDLLAARLLSLNNMNNNGGGSREDGRDLMIDELLDASRYDPSEGLYSDEESYFRPSAEKRAWKNMNNAWGKRVERDWNKFRGSWGKREPGWNNLKGLWGKRGGDNWNKLQSSWGKRDAGFDSNY</sequence>
<keyword evidence="1" id="KW-0732">Signal</keyword>
<dbReference type="AlphaFoldDB" id="A0A336LVK2"/>
<dbReference type="EMBL" id="UFQT01000140">
    <property type="protein sequence ID" value="SSX20729.1"/>
    <property type="molecule type" value="Genomic_DNA"/>
</dbReference>
<dbReference type="PROSITE" id="PS51257">
    <property type="entry name" value="PROKAR_LIPOPROTEIN"/>
    <property type="match status" value="1"/>
</dbReference>
<feature type="signal peptide" evidence="1">
    <location>
        <begin position="1"/>
        <end position="23"/>
    </location>
</feature>
<accession>A0A336LVK2</accession>
<organism evidence="2">
    <name type="scientific">Culicoides sonorensis</name>
    <name type="common">Biting midge</name>
    <dbReference type="NCBI Taxonomy" id="179676"/>
    <lineage>
        <taxon>Eukaryota</taxon>
        <taxon>Metazoa</taxon>
        <taxon>Ecdysozoa</taxon>
        <taxon>Arthropoda</taxon>
        <taxon>Hexapoda</taxon>
        <taxon>Insecta</taxon>
        <taxon>Pterygota</taxon>
        <taxon>Neoptera</taxon>
        <taxon>Endopterygota</taxon>
        <taxon>Diptera</taxon>
        <taxon>Nematocera</taxon>
        <taxon>Chironomoidea</taxon>
        <taxon>Ceratopogonidae</taxon>
        <taxon>Ceratopogoninae</taxon>
        <taxon>Culicoides</taxon>
        <taxon>Monoculicoides</taxon>
    </lineage>
</organism>
<proteinExistence type="predicted"/>
<dbReference type="VEuPathDB" id="VectorBase:CSON002473"/>
<gene>
    <name evidence="2" type="primary">CSON002473</name>
</gene>
<evidence type="ECO:0000313" key="2">
    <source>
        <dbReference type="EMBL" id="SSX20729.1"/>
    </source>
</evidence>